<dbReference type="GO" id="GO:0008374">
    <property type="term" value="F:O-acyltransferase activity"/>
    <property type="evidence" value="ECO:0007669"/>
    <property type="project" value="InterPro"/>
</dbReference>
<dbReference type="Proteomes" id="UP000078561">
    <property type="component" value="Unassembled WGS sequence"/>
</dbReference>
<dbReference type="InterPro" id="IPR029058">
    <property type="entry name" value="AB_hydrolase_fold"/>
</dbReference>
<sequence>MWGTATMFRAVILDKESWIHHLRLDPVTGLDPPGAKVRAAKGLDAADYFITGYWIWGKIIENLAAIGYDSNNMILASYDWRLAFYNLEVRDKYFTKLKADLETSKLVHGKKTVLLAHSMGSNVMLYFFKWVQSPQGGKGGDQWVDDHIESFVNIGGPLLGVPKAFSALLSGKKYSTEDPIPKTPLSLSVGETRDTTSLGSFGAYLLEKFFSRNERASLLRTWAGGSSMLPKGGNLFWGHDDSAPDDSDNIEDKIDNDSLGTHSNNQTTEQSTKKGKLRHSHGKIVTFLKKRFVNGVEDINLENDTASSDTIEEDDYQHYTMDDALELLYSTASNDFLTMIKSNYSTGVSTSPHQLEANAQDHTKWSNPLETQLPKAPSMKIYCLYGVGLPTERSYHYAFSDDEPESSHGSTCANGNDPSCLTQASPYSAEPRAEKNGTDGKKIVVPRLMYIDNSINDGIRFSDGDGTVPLLSLGYMCAPKNGAWTKHRDLYNPGHSPVKTKEYVHQESDGKLNVRGGAKTADHVDILGNWEMTLDVLRIVSNAGENVTQEIHSNIEEISSKIPLMT</sequence>
<organism evidence="2">
    <name type="scientific">Absidia glauca</name>
    <name type="common">Pin mould</name>
    <dbReference type="NCBI Taxonomy" id="4829"/>
    <lineage>
        <taxon>Eukaryota</taxon>
        <taxon>Fungi</taxon>
        <taxon>Fungi incertae sedis</taxon>
        <taxon>Mucoromycota</taxon>
        <taxon>Mucoromycotina</taxon>
        <taxon>Mucoromycetes</taxon>
        <taxon>Mucorales</taxon>
        <taxon>Cunninghamellaceae</taxon>
        <taxon>Absidia</taxon>
    </lineage>
</organism>
<dbReference type="InterPro" id="IPR003386">
    <property type="entry name" value="LACT/PDAT_acylTrfase"/>
</dbReference>
<dbReference type="GO" id="GO:0006629">
    <property type="term" value="P:lipid metabolic process"/>
    <property type="evidence" value="ECO:0007669"/>
    <property type="project" value="InterPro"/>
</dbReference>
<dbReference type="Pfam" id="PF02450">
    <property type="entry name" value="LCAT"/>
    <property type="match status" value="2"/>
</dbReference>
<dbReference type="PANTHER" id="PTHR11440">
    <property type="entry name" value="LECITHIN-CHOLESTEROL ACYLTRANSFERASE-RELATED"/>
    <property type="match status" value="1"/>
</dbReference>
<feature type="region of interest" description="Disordered" evidence="1">
    <location>
        <begin position="240"/>
        <end position="277"/>
    </location>
</feature>
<accession>A0A163JCE4</accession>
<dbReference type="EMBL" id="LT552071">
    <property type="protein sequence ID" value="SAL98372.1"/>
    <property type="molecule type" value="Genomic_DNA"/>
</dbReference>
<keyword evidence="3" id="KW-1185">Reference proteome</keyword>
<proteinExistence type="predicted"/>
<dbReference type="SUPFAM" id="SSF53474">
    <property type="entry name" value="alpha/beta-Hydrolases"/>
    <property type="match status" value="1"/>
</dbReference>
<evidence type="ECO:0000256" key="1">
    <source>
        <dbReference type="SAM" id="MobiDB-lite"/>
    </source>
</evidence>
<dbReference type="InParanoid" id="A0A163JCE4"/>
<feature type="compositionally biased region" description="Polar residues" evidence="1">
    <location>
        <begin position="258"/>
        <end position="270"/>
    </location>
</feature>
<protein>
    <recommendedName>
        <fullName evidence="4">Phospholipid:diacylglycerol acyltransferase</fullName>
    </recommendedName>
</protein>
<name>A0A163JCE4_ABSGL</name>
<evidence type="ECO:0008006" key="4">
    <source>
        <dbReference type="Google" id="ProtNLM"/>
    </source>
</evidence>
<dbReference type="STRING" id="4829.A0A163JCE4"/>
<dbReference type="OMA" id="FYFLKWV"/>
<dbReference type="OrthoDB" id="190846at2759"/>
<gene>
    <name evidence="2" type="primary">ABSGL_03901.1 scaffold 4693</name>
</gene>
<dbReference type="FunCoup" id="A0A163JCE4">
    <property type="interactions" value="256"/>
</dbReference>
<dbReference type="Gene3D" id="3.40.50.1820">
    <property type="entry name" value="alpha/beta hydrolase"/>
    <property type="match status" value="1"/>
</dbReference>
<dbReference type="AlphaFoldDB" id="A0A163JCE4"/>
<evidence type="ECO:0000313" key="3">
    <source>
        <dbReference type="Proteomes" id="UP000078561"/>
    </source>
</evidence>
<evidence type="ECO:0000313" key="2">
    <source>
        <dbReference type="EMBL" id="SAL98372.1"/>
    </source>
</evidence>
<reference evidence="2" key="1">
    <citation type="submission" date="2016-04" db="EMBL/GenBank/DDBJ databases">
        <authorList>
            <person name="Evans L.H."/>
            <person name="Alamgir A."/>
            <person name="Owens N."/>
            <person name="Weber N.D."/>
            <person name="Virtaneva K."/>
            <person name="Barbian K."/>
            <person name="Babar A."/>
            <person name="Rosenke K."/>
        </authorList>
    </citation>
    <scope>NUCLEOTIDE SEQUENCE [LARGE SCALE GENOMIC DNA]</scope>
    <source>
        <strain evidence="2">CBS 101.48</strain>
    </source>
</reference>